<dbReference type="RefSeq" id="XP_019017946.1">
    <property type="nucleotide sequence ID" value="XM_019164314.1"/>
</dbReference>
<proteinExistence type="predicted"/>
<keyword evidence="3" id="KW-1185">Reference proteome</keyword>
<name>A0A1E3NN34_9ASCO</name>
<evidence type="ECO:0000256" key="1">
    <source>
        <dbReference type="SAM" id="MobiDB-lite"/>
    </source>
</evidence>
<gene>
    <name evidence="2" type="ORF">PICMEDRAFT_72867</name>
</gene>
<accession>A0A1E3NN34</accession>
<reference evidence="2 3" key="1">
    <citation type="journal article" date="2016" name="Proc. Natl. Acad. Sci. U.S.A.">
        <title>Comparative genomics of biotechnologically important yeasts.</title>
        <authorList>
            <person name="Riley R."/>
            <person name="Haridas S."/>
            <person name="Wolfe K.H."/>
            <person name="Lopes M.R."/>
            <person name="Hittinger C.T."/>
            <person name="Goeker M."/>
            <person name="Salamov A.A."/>
            <person name="Wisecaver J.H."/>
            <person name="Long T.M."/>
            <person name="Calvey C.H."/>
            <person name="Aerts A.L."/>
            <person name="Barry K.W."/>
            <person name="Choi C."/>
            <person name="Clum A."/>
            <person name="Coughlan A.Y."/>
            <person name="Deshpande S."/>
            <person name="Douglass A.P."/>
            <person name="Hanson S.J."/>
            <person name="Klenk H.-P."/>
            <person name="LaButti K.M."/>
            <person name="Lapidus A."/>
            <person name="Lindquist E.A."/>
            <person name="Lipzen A.M."/>
            <person name="Meier-Kolthoff J.P."/>
            <person name="Ohm R.A."/>
            <person name="Otillar R.P."/>
            <person name="Pangilinan J.L."/>
            <person name="Peng Y."/>
            <person name="Rokas A."/>
            <person name="Rosa C.A."/>
            <person name="Scheuner C."/>
            <person name="Sibirny A.A."/>
            <person name="Slot J.C."/>
            <person name="Stielow J.B."/>
            <person name="Sun H."/>
            <person name="Kurtzman C.P."/>
            <person name="Blackwell M."/>
            <person name="Grigoriev I.V."/>
            <person name="Jeffries T.W."/>
        </authorList>
    </citation>
    <scope>NUCLEOTIDE SEQUENCE [LARGE SCALE GENOMIC DNA]</scope>
    <source>
        <strain evidence="2 3">NRRL Y-2026</strain>
    </source>
</reference>
<dbReference type="OrthoDB" id="4083086at2759"/>
<dbReference type="Proteomes" id="UP000094455">
    <property type="component" value="Unassembled WGS sequence"/>
</dbReference>
<dbReference type="GeneID" id="30181001"/>
<evidence type="ECO:0000313" key="3">
    <source>
        <dbReference type="Proteomes" id="UP000094455"/>
    </source>
</evidence>
<feature type="compositionally biased region" description="Basic and acidic residues" evidence="1">
    <location>
        <begin position="1"/>
        <end position="19"/>
    </location>
</feature>
<feature type="region of interest" description="Disordered" evidence="1">
    <location>
        <begin position="241"/>
        <end position="263"/>
    </location>
</feature>
<protein>
    <submittedName>
        <fullName evidence="2">Uncharacterized protein</fullName>
    </submittedName>
</protein>
<dbReference type="AlphaFoldDB" id="A0A1E3NN34"/>
<evidence type="ECO:0000313" key="2">
    <source>
        <dbReference type="EMBL" id="ODQ46833.1"/>
    </source>
</evidence>
<sequence>MADPKDETRKGVPDLDRRPNPPGWVQPKAPYNPYDPTDLRPAEGYPSEYNAPSAMKRNTGQLARDLTDYQKIKIDMKKLQYYPRPPSELYPGRYKVLRRVNHKSGFTRGADLTAKVSIYGVLIFGVFFYRWNDHDNIFSPFRRLQLRAKELLLGELSVDDYNDLYHYDADLPIPQKPLPSRMYEKNAEQNLVGESATNNEFIKDRFGNKHVVYAEHIKQKEDENMVKALEIAQREIELKQLGSSRAGGDPGAGQQKKPFWKVW</sequence>
<dbReference type="EMBL" id="KV454003">
    <property type="protein sequence ID" value="ODQ46833.1"/>
    <property type="molecule type" value="Genomic_DNA"/>
</dbReference>
<organism evidence="2 3">
    <name type="scientific">Pichia membranifaciens NRRL Y-2026</name>
    <dbReference type="NCBI Taxonomy" id="763406"/>
    <lineage>
        <taxon>Eukaryota</taxon>
        <taxon>Fungi</taxon>
        <taxon>Dikarya</taxon>
        <taxon>Ascomycota</taxon>
        <taxon>Saccharomycotina</taxon>
        <taxon>Pichiomycetes</taxon>
        <taxon>Pichiales</taxon>
        <taxon>Pichiaceae</taxon>
        <taxon>Pichia</taxon>
    </lineage>
</organism>
<feature type="region of interest" description="Disordered" evidence="1">
    <location>
        <begin position="1"/>
        <end position="53"/>
    </location>
</feature>